<reference evidence="4 5" key="1">
    <citation type="submission" date="2021-05" db="EMBL/GenBank/DDBJ databases">
        <title>Genome Assembly of Synthetic Allotetraploid Brassica napus Reveals Homoeologous Exchanges between Subgenomes.</title>
        <authorList>
            <person name="Davis J.T."/>
        </authorList>
    </citation>
    <scope>NUCLEOTIDE SEQUENCE [LARGE SCALE GENOMIC DNA]</scope>
    <source>
        <strain evidence="5">cv. Da-Ae</strain>
        <tissue evidence="4">Seedling</tissue>
    </source>
</reference>
<dbReference type="InterPro" id="IPR057499">
    <property type="entry name" value="Kelch_FKB95"/>
</dbReference>
<dbReference type="SUPFAM" id="SSF117281">
    <property type="entry name" value="Kelch motif"/>
    <property type="match status" value="1"/>
</dbReference>
<dbReference type="InterPro" id="IPR001810">
    <property type="entry name" value="F-box_dom"/>
</dbReference>
<evidence type="ECO:0000256" key="2">
    <source>
        <dbReference type="ARBA" id="ARBA00022737"/>
    </source>
</evidence>
<name>A0ABQ7Z238_BRANA</name>
<evidence type="ECO:0000256" key="1">
    <source>
        <dbReference type="ARBA" id="ARBA00022441"/>
    </source>
</evidence>
<dbReference type="Proteomes" id="UP000824890">
    <property type="component" value="Unassembled WGS sequence"/>
</dbReference>
<protein>
    <recommendedName>
        <fullName evidence="3">F-box domain-containing protein</fullName>
    </recommendedName>
</protein>
<dbReference type="InterPro" id="IPR006652">
    <property type="entry name" value="Kelch_1"/>
</dbReference>
<dbReference type="InterPro" id="IPR036047">
    <property type="entry name" value="F-box-like_dom_sf"/>
</dbReference>
<accession>A0ABQ7Z238</accession>
<dbReference type="SUPFAM" id="SSF81383">
    <property type="entry name" value="F-box domain"/>
    <property type="match status" value="1"/>
</dbReference>
<dbReference type="Pfam" id="PF25210">
    <property type="entry name" value="Kelch_FKB95"/>
    <property type="match status" value="1"/>
</dbReference>
<dbReference type="InterPro" id="IPR015915">
    <property type="entry name" value="Kelch-typ_b-propeller"/>
</dbReference>
<dbReference type="EMBL" id="JAGKQM010000016">
    <property type="protein sequence ID" value="KAH0874250.1"/>
    <property type="molecule type" value="Genomic_DNA"/>
</dbReference>
<keyword evidence="2" id="KW-0677">Repeat</keyword>
<dbReference type="PANTHER" id="PTHR46344:SF26">
    <property type="entry name" value="F-BOX DOMAIN-CONTAINING PROTEIN"/>
    <property type="match status" value="1"/>
</dbReference>
<dbReference type="SMART" id="SM00256">
    <property type="entry name" value="FBOX"/>
    <property type="match status" value="1"/>
</dbReference>
<dbReference type="SMART" id="SM00612">
    <property type="entry name" value="Kelch"/>
    <property type="match status" value="2"/>
</dbReference>
<organism evidence="4 5">
    <name type="scientific">Brassica napus</name>
    <name type="common">Rape</name>
    <dbReference type="NCBI Taxonomy" id="3708"/>
    <lineage>
        <taxon>Eukaryota</taxon>
        <taxon>Viridiplantae</taxon>
        <taxon>Streptophyta</taxon>
        <taxon>Embryophyta</taxon>
        <taxon>Tracheophyta</taxon>
        <taxon>Spermatophyta</taxon>
        <taxon>Magnoliopsida</taxon>
        <taxon>eudicotyledons</taxon>
        <taxon>Gunneridae</taxon>
        <taxon>Pentapetalae</taxon>
        <taxon>rosids</taxon>
        <taxon>malvids</taxon>
        <taxon>Brassicales</taxon>
        <taxon>Brassicaceae</taxon>
        <taxon>Brassiceae</taxon>
        <taxon>Brassica</taxon>
    </lineage>
</organism>
<sequence>MLFRYLRPATATCNMQLNYLQSATSDQVHSLKAAPFVINFMDRICMVKPGLGNQGPIEDEYGVVLERNVNKPCKQPFPKRRRGGCLEEAIFSLLSALSSFLLREARNHQTSGDCSITLTLRIVHESTNERADQSKETQTSLISGVPDDISNLFLARVPRSHHMAMKCVSRRWRDFISSDDFCDYRNKSNLAESWIYALCRHNTCGRVFLHVLNPSSSRRSWRRVHEIPTHITFRDGMGFAVLGKRLFVLGGCGWVEGASDDVYCYDAAMNTWLHLQPSLSTRRCFFACETLDGKIMAIGGLGVNSKAPQTWDIYDPVTKACVSFSDANIVRDIEDSFVMDGKVYVRGGVGAVVYDGLSGVWKRVEDDMASGWLGPAVVVGDDLYVFDQSFGATLTMWCKETRVWIRIGKLSQLVMTQQCRLVAMGSNIFVIGKDCSTVVIDVENVRKKTVNGVMVCSSIPKTWDDTIDEAVKSLLMSSFSFSKSPLLDKEVSNILNTGLTTYLPLSTVCLEHSNASLAFLLAHSTVLLVFSFCRF</sequence>
<evidence type="ECO:0000313" key="4">
    <source>
        <dbReference type="EMBL" id="KAH0874250.1"/>
    </source>
</evidence>
<dbReference type="PANTHER" id="PTHR46344">
    <property type="entry name" value="OS02G0202900 PROTEIN"/>
    <property type="match status" value="1"/>
</dbReference>
<dbReference type="CDD" id="cd22152">
    <property type="entry name" value="F-box_AtAFR-like"/>
    <property type="match status" value="1"/>
</dbReference>
<proteinExistence type="predicted"/>
<keyword evidence="5" id="KW-1185">Reference proteome</keyword>
<dbReference type="Gene3D" id="2.120.10.80">
    <property type="entry name" value="Kelch-type beta propeller"/>
    <property type="match status" value="1"/>
</dbReference>
<keyword evidence="1" id="KW-0880">Kelch repeat</keyword>
<comment type="caution">
    <text evidence="4">The sequence shown here is derived from an EMBL/GenBank/DDBJ whole genome shotgun (WGS) entry which is preliminary data.</text>
</comment>
<gene>
    <name evidence="4" type="ORF">HID58_071612</name>
</gene>
<dbReference type="Pfam" id="PF00646">
    <property type="entry name" value="F-box"/>
    <property type="match status" value="1"/>
</dbReference>
<evidence type="ECO:0000313" key="5">
    <source>
        <dbReference type="Proteomes" id="UP000824890"/>
    </source>
</evidence>
<evidence type="ECO:0000259" key="3">
    <source>
        <dbReference type="SMART" id="SM00256"/>
    </source>
</evidence>
<feature type="domain" description="F-box" evidence="3">
    <location>
        <begin position="145"/>
        <end position="185"/>
    </location>
</feature>